<dbReference type="InterPro" id="IPR048279">
    <property type="entry name" value="MdtK-like"/>
</dbReference>
<evidence type="ECO:0000256" key="9">
    <source>
        <dbReference type="ARBA" id="ARBA00031636"/>
    </source>
</evidence>
<keyword evidence="8 10" id="KW-0472">Membrane</keyword>
<dbReference type="CDD" id="cd13139">
    <property type="entry name" value="MATE_like_14"/>
    <property type="match status" value="1"/>
</dbReference>
<evidence type="ECO:0000256" key="4">
    <source>
        <dbReference type="ARBA" id="ARBA00022475"/>
    </source>
</evidence>
<keyword evidence="7" id="KW-0406">Ion transport</keyword>
<evidence type="ECO:0000256" key="1">
    <source>
        <dbReference type="ARBA" id="ARBA00004651"/>
    </source>
</evidence>
<dbReference type="AlphaFoldDB" id="A0A4Q1CGY9"/>
<keyword evidence="5 10" id="KW-0812">Transmembrane</keyword>
<feature type="transmembrane region" description="Helical" evidence="10">
    <location>
        <begin position="264"/>
        <end position="289"/>
    </location>
</feature>
<keyword evidence="2" id="KW-0813">Transport</keyword>
<dbReference type="EMBL" id="SDHW01000004">
    <property type="protein sequence ID" value="RXK59382.1"/>
    <property type="molecule type" value="Genomic_DNA"/>
</dbReference>
<feature type="transmembrane region" description="Helical" evidence="10">
    <location>
        <begin position="349"/>
        <end position="372"/>
    </location>
</feature>
<evidence type="ECO:0000256" key="10">
    <source>
        <dbReference type="SAM" id="Phobius"/>
    </source>
</evidence>
<dbReference type="NCBIfam" id="TIGR00797">
    <property type="entry name" value="matE"/>
    <property type="match status" value="1"/>
</dbReference>
<dbReference type="InterPro" id="IPR002528">
    <property type="entry name" value="MATE_fam"/>
</dbReference>
<feature type="transmembrane region" description="Helical" evidence="10">
    <location>
        <begin position="417"/>
        <end position="435"/>
    </location>
</feature>
<dbReference type="GO" id="GO:0006811">
    <property type="term" value="P:monoatomic ion transport"/>
    <property type="evidence" value="ECO:0007669"/>
    <property type="project" value="UniProtKB-KW"/>
</dbReference>
<gene>
    <name evidence="11" type="ORF">ESA94_14710</name>
</gene>
<dbReference type="PANTHER" id="PTHR43298">
    <property type="entry name" value="MULTIDRUG RESISTANCE PROTEIN NORM-RELATED"/>
    <property type="match status" value="1"/>
</dbReference>
<feature type="transmembrane region" description="Helical" evidence="10">
    <location>
        <begin position="159"/>
        <end position="180"/>
    </location>
</feature>
<feature type="transmembrane region" description="Helical" evidence="10">
    <location>
        <begin position="192"/>
        <end position="211"/>
    </location>
</feature>
<dbReference type="GO" id="GO:0042910">
    <property type="term" value="F:xenobiotic transmembrane transporter activity"/>
    <property type="evidence" value="ECO:0007669"/>
    <property type="project" value="InterPro"/>
</dbReference>
<comment type="caution">
    <text evidence="11">The sequence shown here is derived from an EMBL/GenBank/DDBJ whole genome shotgun (WGS) entry which is preliminary data.</text>
</comment>
<dbReference type="Proteomes" id="UP000290204">
    <property type="component" value="Unassembled WGS sequence"/>
</dbReference>
<evidence type="ECO:0000256" key="5">
    <source>
        <dbReference type="ARBA" id="ARBA00022692"/>
    </source>
</evidence>
<reference evidence="11 12" key="1">
    <citation type="submission" date="2019-01" db="EMBL/GenBank/DDBJ databases">
        <title>Lacibacter sp. strain TTM-7.</title>
        <authorList>
            <person name="Chen W.-M."/>
        </authorList>
    </citation>
    <scope>NUCLEOTIDE SEQUENCE [LARGE SCALE GENOMIC DNA]</scope>
    <source>
        <strain evidence="11 12">TTM-7</strain>
    </source>
</reference>
<keyword evidence="12" id="KW-1185">Reference proteome</keyword>
<evidence type="ECO:0000256" key="6">
    <source>
        <dbReference type="ARBA" id="ARBA00022989"/>
    </source>
</evidence>
<feature type="transmembrane region" description="Helical" evidence="10">
    <location>
        <begin position="309"/>
        <end position="328"/>
    </location>
</feature>
<dbReference type="InterPro" id="IPR050222">
    <property type="entry name" value="MATE_MdtK"/>
</dbReference>
<dbReference type="RefSeq" id="WP_129131685.1">
    <property type="nucleotide sequence ID" value="NZ_SDHW01000004.1"/>
</dbReference>
<dbReference type="PANTHER" id="PTHR43298:SF2">
    <property type="entry name" value="FMN_FAD EXPORTER YEEO-RELATED"/>
    <property type="match status" value="1"/>
</dbReference>
<keyword evidence="6 10" id="KW-1133">Transmembrane helix</keyword>
<keyword evidence="3" id="KW-0050">Antiport</keyword>
<dbReference type="Pfam" id="PF01554">
    <property type="entry name" value="MatE"/>
    <property type="match status" value="2"/>
</dbReference>
<evidence type="ECO:0000256" key="7">
    <source>
        <dbReference type="ARBA" id="ARBA00023065"/>
    </source>
</evidence>
<feature type="transmembrane region" description="Helical" evidence="10">
    <location>
        <begin position="441"/>
        <end position="464"/>
    </location>
</feature>
<evidence type="ECO:0000256" key="3">
    <source>
        <dbReference type="ARBA" id="ARBA00022449"/>
    </source>
</evidence>
<feature type="transmembrane region" description="Helical" evidence="10">
    <location>
        <begin position="384"/>
        <end position="405"/>
    </location>
</feature>
<evidence type="ECO:0000313" key="11">
    <source>
        <dbReference type="EMBL" id="RXK59382.1"/>
    </source>
</evidence>
<feature type="transmembrane region" description="Helical" evidence="10">
    <location>
        <begin position="37"/>
        <end position="62"/>
    </location>
</feature>
<dbReference type="GO" id="GO:0015297">
    <property type="term" value="F:antiporter activity"/>
    <property type="evidence" value="ECO:0007669"/>
    <property type="project" value="UniProtKB-KW"/>
</dbReference>
<proteinExistence type="predicted"/>
<dbReference type="OrthoDB" id="9776324at2"/>
<comment type="subcellular location">
    <subcellularLocation>
        <location evidence="1">Cell membrane</location>
        <topology evidence="1">Multi-pass membrane protein</topology>
    </subcellularLocation>
</comment>
<accession>A0A4Q1CGY9</accession>
<keyword evidence="4" id="KW-1003">Cell membrane</keyword>
<feature type="transmembrane region" description="Helical" evidence="10">
    <location>
        <begin position="223"/>
        <end position="243"/>
    </location>
</feature>
<feature type="transmembrane region" description="Helical" evidence="10">
    <location>
        <begin position="114"/>
        <end position="139"/>
    </location>
</feature>
<organism evidence="11 12">
    <name type="scientific">Lacibacter luteus</name>
    <dbReference type="NCBI Taxonomy" id="2508719"/>
    <lineage>
        <taxon>Bacteria</taxon>
        <taxon>Pseudomonadati</taxon>
        <taxon>Bacteroidota</taxon>
        <taxon>Chitinophagia</taxon>
        <taxon>Chitinophagales</taxon>
        <taxon>Chitinophagaceae</taxon>
        <taxon>Lacibacter</taxon>
    </lineage>
</organism>
<evidence type="ECO:0000256" key="2">
    <source>
        <dbReference type="ARBA" id="ARBA00022448"/>
    </source>
</evidence>
<dbReference type="PIRSF" id="PIRSF006603">
    <property type="entry name" value="DinF"/>
    <property type="match status" value="1"/>
</dbReference>
<feature type="transmembrane region" description="Helical" evidence="10">
    <location>
        <begin position="82"/>
        <end position="102"/>
    </location>
</feature>
<sequence>MTTNHHQPKGLSYIYQIIKQSLSGEEQDYTQGSIRKAVVLLAIPMILELGFESVFAVVDMYFVSHLPNSKNAVATVGLTESVISLVYTIAIGLSTAATAVVARRIGEKNADAATHAGAQAIIISMFVAIVLSITGVIFAADILRLMGAAPIVVEEGTSFTRIMMGGSTVIILLFLINGIFRGAGDAAMAMRSLWIASIFNIILCPLLIYGYGPFPELGLKGAAIATTIGRGAGVLYQCYHLFGGSRSIKMRLPHFKWDTPVIKTLFEVAWPATLQFFIQSGSWIVLAWLVSVTGGTDASAGYQIAIRNVVFFILPAWGLSNAAATLVGQNLGAKQPLRAEQSVLLTTKYNAIFMSAVMLLFIFFAAPIISIFTKEPEVHRFGVLSLQIIGSGYVFYGIGMIMIQALNGAGDTKTPTWINFICFWLFQIPLGYLLAKTFNLGPVGAFLAIPIAETLIALVAWYYFKRGKWKLVEV</sequence>
<name>A0A4Q1CGY9_9BACT</name>
<protein>
    <recommendedName>
        <fullName evidence="9">Multidrug-efflux transporter</fullName>
    </recommendedName>
</protein>
<evidence type="ECO:0000256" key="8">
    <source>
        <dbReference type="ARBA" id="ARBA00023136"/>
    </source>
</evidence>
<dbReference type="GO" id="GO:0005886">
    <property type="term" value="C:plasma membrane"/>
    <property type="evidence" value="ECO:0007669"/>
    <property type="project" value="UniProtKB-SubCell"/>
</dbReference>
<evidence type="ECO:0000313" key="12">
    <source>
        <dbReference type="Proteomes" id="UP000290204"/>
    </source>
</evidence>